<comment type="caution">
    <text evidence="2">The sequence shown here is derived from an EMBL/GenBank/DDBJ whole genome shotgun (WGS) entry which is preliminary data.</text>
</comment>
<feature type="chain" id="PRO_5045767960" description="Protein activator of alkane oxidation PraB" evidence="1">
    <location>
        <begin position="22"/>
        <end position="174"/>
    </location>
</feature>
<evidence type="ECO:0000313" key="2">
    <source>
        <dbReference type="EMBL" id="MET4683806.1"/>
    </source>
</evidence>
<feature type="signal peptide" evidence="1">
    <location>
        <begin position="1"/>
        <end position="21"/>
    </location>
</feature>
<dbReference type="EMBL" id="JBEPTF010000002">
    <property type="protein sequence ID" value="MET4683806.1"/>
    <property type="molecule type" value="Genomic_DNA"/>
</dbReference>
<name>A0ABV2RB69_9CAUL</name>
<reference evidence="2 3" key="1">
    <citation type="submission" date="2024-06" db="EMBL/GenBank/DDBJ databases">
        <title>Sorghum-associated microbial communities from plants grown in Nebraska, USA.</title>
        <authorList>
            <person name="Schachtman D."/>
        </authorList>
    </citation>
    <scope>NUCLEOTIDE SEQUENCE [LARGE SCALE GENOMIC DNA]</scope>
    <source>
        <strain evidence="2 3">2814</strain>
    </source>
</reference>
<evidence type="ECO:0000256" key="1">
    <source>
        <dbReference type="SAM" id="SignalP"/>
    </source>
</evidence>
<dbReference type="RefSeq" id="WP_354088759.1">
    <property type="nucleotide sequence ID" value="NZ_JBEPTF010000002.1"/>
</dbReference>
<evidence type="ECO:0008006" key="4">
    <source>
        <dbReference type="Google" id="ProtNLM"/>
    </source>
</evidence>
<gene>
    <name evidence="2" type="ORF">ABIE19_001736</name>
</gene>
<evidence type="ECO:0000313" key="3">
    <source>
        <dbReference type="Proteomes" id="UP001549313"/>
    </source>
</evidence>
<keyword evidence="1" id="KW-0732">Signal</keyword>
<proteinExistence type="predicted"/>
<protein>
    <recommendedName>
        <fullName evidence="4">Protein activator of alkane oxidation PraB</fullName>
    </recommendedName>
</protein>
<dbReference type="Proteomes" id="UP001549313">
    <property type="component" value="Unassembled WGS sequence"/>
</dbReference>
<organism evidence="2 3">
    <name type="scientific">Brevundimonas faecalis</name>
    <dbReference type="NCBI Taxonomy" id="947378"/>
    <lineage>
        <taxon>Bacteria</taxon>
        <taxon>Pseudomonadati</taxon>
        <taxon>Pseudomonadota</taxon>
        <taxon>Alphaproteobacteria</taxon>
        <taxon>Caulobacterales</taxon>
        <taxon>Caulobacteraceae</taxon>
        <taxon>Brevundimonas</taxon>
    </lineage>
</organism>
<accession>A0ABV2RB69</accession>
<sequence>MARFRLSGVCLGVLIAASAQATASAQISPAPGMFSVSGPVVFSQVGNPTMTCTADMDITVFAGGMTGAVTNFSFSPGHLLCGAFVPVGLPWTVNRITPATMGRFEILNFAIVGLGSRCDKGRLIVSWDNYPPATGYVTTDGSMPGHVPTISYPNAVCKIEGTITQVSGAPVEVD</sequence>
<keyword evidence="3" id="KW-1185">Reference proteome</keyword>